<dbReference type="EMBL" id="CAJVPK010000191">
    <property type="protein sequence ID" value="CAG8470842.1"/>
    <property type="molecule type" value="Genomic_DNA"/>
</dbReference>
<dbReference type="NCBIfam" id="TIGR01691">
    <property type="entry name" value="enolase-ppase"/>
    <property type="match status" value="1"/>
</dbReference>
<dbReference type="OrthoDB" id="272500at2759"/>
<comment type="caution">
    <text evidence="4">The sequence shown here is derived from an EMBL/GenBank/DDBJ whole genome shotgun (WGS) entry which is preliminary data.</text>
</comment>
<dbReference type="InterPro" id="IPR023214">
    <property type="entry name" value="HAD_sf"/>
</dbReference>
<evidence type="ECO:0000313" key="4">
    <source>
        <dbReference type="EMBL" id="CAG8470842.1"/>
    </source>
</evidence>
<keyword evidence="2" id="KW-0378">Hydrolase</keyword>
<dbReference type="GO" id="GO:0019509">
    <property type="term" value="P:L-methionine salvage from methylthioadenosine"/>
    <property type="evidence" value="ECO:0007669"/>
    <property type="project" value="InterPro"/>
</dbReference>
<name>A0A9N8VYJ7_9GLOM</name>
<gene>
    <name evidence="4" type="ORF">DEBURN_LOCUS3151</name>
</gene>
<dbReference type="Pfam" id="PF00702">
    <property type="entry name" value="Hydrolase"/>
    <property type="match status" value="1"/>
</dbReference>
<reference evidence="4" key="1">
    <citation type="submission" date="2021-06" db="EMBL/GenBank/DDBJ databases">
        <authorList>
            <person name="Kallberg Y."/>
            <person name="Tangrot J."/>
            <person name="Rosling A."/>
        </authorList>
    </citation>
    <scope>NUCLEOTIDE SEQUENCE</scope>
    <source>
        <strain evidence="4">AZ414A</strain>
    </source>
</reference>
<evidence type="ECO:0000313" key="5">
    <source>
        <dbReference type="Proteomes" id="UP000789706"/>
    </source>
</evidence>
<dbReference type="PANTHER" id="PTHR20371:SF1">
    <property type="entry name" value="ENOLASE-PHOSPHATASE E1"/>
    <property type="match status" value="1"/>
</dbReference>
<organism evidence="4 5">
    <name type="scientific">Diversispora eburnea</name>
    <dbReference type="NCBI Taxonomy" id="1213867"/>
    <lineage>
        <taxon>Eukaryota</taxon>
        <taxon>Fungi</taxon>
        <taxon>Fungi incertae sedis</taxon>
        <taxon>Mucoromycota</taxon>
        <taxon>Glomeromycotina</taxon>
        <taxon>Glomeromycetes</taxon>
        <taxon>Diversisporales</taxon>
        <taxon>Diversisporaceae</taxon>
        <taxon>Diversispora</taxon>
    </lineage>
</organism>
<keyword evidence="5" id="KW-1185">Reference proteome</keyword>
<dbReference type="GO" id="GO:0000287">
    <property type="term" value="F:magnesium ion binding"/>
    <property type="evidence" value="ECO:0007669"/>
    <property type="project" value="InterPro"/>
</dbReference>
<dbReference type="InterPro" id="IPR036412">
    <property type="entry name" value="HAD-like_sf"/>
</dbReference>
<dbReference type="Gene3D" id="3.40.50.1000">
    <property type="entry name" value="HAD superfamily/HAD-like"/>
    <property type="match status" value="1"/>
</dbReference>
<dbReference type="GO" id="GO:0043874">
    <property type="term" value="F:acireductone synthase activity"/>
    <property type="evidence" value="ECO:0007669"/>
    <property type="project" value="InterPro"/>
</dbReference>
<dbReference type="AlphaFoldDB" id="A0A9N8VYJ7"/>
<dbReference type="Proteomes" id="UP000789706">
    <property type="component" value="Unassembled WGS sequence"/>
</dbReference>
<keyword evidence="1" id="KW-0028">Amino-acid biosynthesis</keyword>
<accession>A0A9N8VYJ7</accession>
<keyword evidence="3" id="KW-0486">Methionine biosynthesis</keyword>
<protein>
    <submittedName>
        <fullName evidence="4">10365_t:CDS:1</fullName>
    </submittedName>
</protein>
<sequence>MSTNFTYESVLLDIEGTTTPISFVHEKLFPYVKNNVEKFLNELWEDKELQDNIQLLRDQAIKDVNEKIFPEANLIPMDTSNNKDEVKNSIIQNISWQMKLDRKIGALKSFQGYMWKYGFDSGELKGMIYQDVLDVFKKWVDLGIKIYIYSSGSVAAQKLIFQNSDKGDLLEYISGYFDTTIGLKLEKQSYENIAKQLKLEPNKILFLKITAAKLAGFQAAIIDRPNNPPLSENDKNIHLLFTDFHQVLSHSSFIKD</sequence>
<dbReference type="CDD" id="cd01629">
    <property type="entry name" value="HAD_EP"/>
    <property type="match status" value="1"/>
</dbReference>
<evidence type="ECO:0000256" key="3">
    <source>
        <dbReference type="ARBA" id="ARBA00023167"/>
    </source>
</evidence>
<evidence type="ECO:0000256" key="1">
    <source>
        <dbReference type="ARBA" id="ARBA00022605"/>
    </source>
</evidence>
<dbReference type="InterPro" id="IPR023943">
    <property type="entry name" value="Enolase-ppase_E1"/>
</dbReference>
<evidence type="ECO:0000256" key="2">
    <source>
        <dbReference type="ARBA" id="ARBA00022801"/>
    </source>
</evidence>
<dbReference type="Gene3D" id="1.10.720.60">
    <property type="match status" value="1"/>
</dbReference>
<proteinExistence type="predicted"/>
<dbReference type="PANTHER" id="PTHR20371">
    <property type="entry name" value="ENOLASE-PHOSPHATASE E1"/>
    <property type="match status" value="1"/>
</dbReference>
<dbReference type="SUPFAM" id="SSF56784">
    <property type="entry name" value="HAD-like"/>
    <property type="match status" value="1"/>
</dbReference>